<organism evidence="2 3">
    <name type="scientific">Parachitinimonas caeni</name>
    <dbReference type="NCBI Taxonomy" id="3031301"/>
    <lineage>
        <taxon>Bacteria</taxon>
        <taxon>Pseudomonadati</taxon>
        <taxon>Pseudomonadota</taxon>
        <taxon>Betaproteobacteria</taxon>
        <taxon>Neisseriales</taxon>
        <taxon>Chitinibacteraceae</taxon>
        <taxon>Parachitinimonas</taxon>
    </lineage>
</organism>
<dbReference type="Gene3D" id="1.40.20.10">
    <property type="entry name" value="CHAD domain"/>
    <property type="match status" value="1"/>
</dbReference>
<reference evidence="2" key="1">
    <citation type="submission" date="2023-03" db="EMBL/GenBank/DDBJ databases">
        <title>Chitinimonas shenzhenensis gen. nov., sp. nov., a novel member of family Burkholderiaceae isolated from activated sludge collected in Shen Zhen, China.</title>
        <authorList>
            <person name="Wang X."/>
        </authorList>
    </citation>
    <scope>NUCLEOTIDE SEQUENCE</scope>
    <source>
        <strain evidence="2">DQS-5</strain>
    </source>
</reference>
<dbReference type="EMBL" id="JARRAF010000016">
    <property type="protein sequence ID" value="MDK2125219.1"/>
    <property type="molecule type" value="Genomic_DNA"/>
</dbReference>
<dbReference type="Pfam" id="PF05235">
    <property type="entry name" value="CHAD"/>
    <property type="match status" value="1"/>
</dbReference>
<gene>
    <name evidence="2" type="ORF">PZA18_14275</name>
</gene>
<protein>
    <submittedName>
        <fullName evidence="2">CHAD domain-containing protein</fullName>
    </submittedName>
</protein>
<name>A0ABT7DYX9_9NEIS</name>
<dbReference type="Proteomes" id="UP001172778">
    <property type="component" value="Unassembled WGS sequence"/>
</dbReference>
<accession>A0ABT7DYX9</accession>
<dbReference type="PANTHER" id="PTHR39339">
    <property type="entry name" value="SLR1444 PROTEIN"/>
    <property type="match status" value="1"/>
</dbReference>
<dbReference type="PANTHER" id="PTHR39339:SF1">
    <property type="entry name" value="CHAD DOMAIN-CONTAINING PROTEIN"/>
    <property type="match status" value="1"/>
</dbReference>
<evidence type="ECO:0000259" key="1">
    <source>
        <dbReference type="PROSITE" id="PS51708"/>
    </source>
</evidence>
<dbReference type="InterPro" id="IPR038186">
    <property type="entry name" value="CHAD_dom_sf"/>
</dbReference>
<dbReference type="PROSITE" id="PS51708">
    <property type="entry name" value="CHAD"/>
    <property type="match status" value="1"/>
</dbReference>
<comment type="caution">
    <text evidence="2">The sequence shown here is derived from an EMBL/GenBank/DDBJ whole genome shotgun (WGS) entry which is preliminary data.</text>
</comment>
<evidence type="ECO:0000313" key="3">
    <source>
        <dbReference type="Proteomes" id="UP001172778"/>
    </source>
</evidence>
<feature type="domain" description="CHAD" evidence="1">
    <location>
        <begin position="4"/>
        <end position="276"/>
    </location>
</feature>
<keyword evidence="3" id="KW-1185">Reference proteome</keyword>
<dbReference type="SMART" id="SM00880">
    <property type="entry name" value="CHAD"/>
    <property type="match status" value="1"/>
</dbReference>
<dbReference type="InterPro" id="IPR007899">
    <property type="entry name" value="CHAD_dom"/>
</dbReference>
<evidence type="ECO:0000313" key="2">
    <source>
        <dbReference type="EMBL" id="MDK2125219.1"/>
    </source>
</evidence>
<dbReference type="RefSeq" id="WP_284101530.1">
    <property type="nucleotide sequence ID" value="NZ_JARRAF010000016.1"/>
</dbReference>
<sequence>MHKKRTIHPRIRKALARQIEAIQRARVRLQQGDDAEALHDFRVALRRTRSLLRPLLDIESKAQRLKRAGRPLWQYARQTNPLRDGEVQATLIATLPPELWGAAQQAWQADRQQRLDQQRHELIEALCRPRLLKQLDQLRRAGKRVLGELGRRELMDAGRLDLHILRRRLLRMLADGAEHPEHWHAIRLDAKRLRYLLEGFGYLEGTDWASELAACKAAQDSLGELHDVDVLIVDLNAAGLLNPALDEALGAERQNRLALAKVDLQTLAAILRHDPAPPA</sequence>
<proteinExistence type="predicted"/>